<accession>A0A9P0BEZ7</accession>
<dbReference type="PANTHER" id="PTHR11690">
    <property type="entry name" value="AMILORIDE-SENSITIVE SODIUM CHANNEL-RELATED"/>
    <property type="match status" value="1"/>
</dbReference>
<evidence type="ECO:0000256" key="1">
    <source>
        <dbReference type="ARBA" id="ARBA00004141"/>
    </source>
</evidence>
<protein>
    <submittedName>
        <fullName evidence="14">Uncharacterized protein</fullName>
    </submittedName>
</protein>
<evidence type="ECO:0000256" key="5">
    <source>
        <dbReference type="ARBA" id="ARBA00022692"/>
    </source>
</evidence>
<keyword evidence="6 13" id="KW-1133">Transmembrane helix</keyword>
<feature type="transmembrane region" description="Helical" evidence="13">
    <location>
        <begin position="56"/>
        <end position="73"/>
    </location>
</feature>
<keyword evidence="4 12" id="KW-0894">Sodium channel</keyword>
<evidence type="ECO:0000256" key="9">
    <source>
        <dbReference type="ARBA" id="ARBA00023136"/>
    </source>
</evidence>
<dbReference type="OrthoDB" id="6819496at2759"/>
<dbReference type="Pfam" id="PF00858">
    <property type="entry name" value="ASC"/>
    <property type="match status" value="1"/>
</dbReference>
<evidence type="ECO:0000256" key="6">
    <source>
        <dbReference type="ARBA" id="ARBA00022989"/>
    </source>
</evidence>
<dbReference type="PRINTS" id="PR01078">
    <property type="entry name" value="AMINACHANNEL"/>
</dbReference>
<dbReference type="PANTHER" id="PTHR11690:SF237">
    <property type="entry name" value="PICKPOCKET 16-RELATED"/>
    <property type="match status" value="1"/>
</dbReference>
<gene>
    <name evidence="14" type="ORF">MELIAE_LOCUS10863</name>
</gene>
<keyword evidence="9 13" id="KW-0472">Membrane</keyword>
<evidence type="ECO:0000256" key="7">
    <source>
        <dbReference type="ARBA" id="ARBA00023053"/>
    </source>
</evidence>
<dbReference type="InterPro" id="IPR001873">
    <property type="entry name" value="ENaC"/>
</dbReference>
<keyword evidence="11 12" id="KW-0407">Ion channel</keyword>
<comment type="similarity">
    <text evidence="2 12">Belongs to the amiloride-sensitive sodium channel (TC 1.A.6) family.</text>
</comment>
<dbReference type="Proteomes" id="UP001154078">
    <property type="component" value="Chromosome 7"/>
</dbReference>
<keyword evidence="15" id="KW-1185">Reference proteome</keyword>
<evidence type="ECO:0000256" key="4">
    <source>
        <dbReference type="ARBA" id="ARBA00022461"/>
    </source>
</evidence>
<dbReference type="GO" id="GO:0015280">
    <property type="term" value="F:ligand-gated sodium channel activity"/>
    <property type="evidence" value="ECO:0007669"/>
    <property type="project" value="TreeGrafter"/>
</dbReference>
<evidence type="ECO:0000313" key="14">
    <source>
        <dbReference type="EMBL" id="CAH0561298.1"/>
    </source>
</evidence>
<keyword evidence="8 12" id="KW-0406">Ion transport</keyword>
<sequence length="420" mass="47925">MKPKSKASDFPGTPLKHRAKIILKRLKEESDLYCQETTLHGLHYITSRKSTRLQSIIWLALCTVGMAFCVYFINEQLMRYNNNRVTTNVGTTAYSIYDVPFPSVTICNINVVYANNTDKIEKIIEGQIPKADIADFFFNLSTLVLNDNLYGSVGYKSYEKITNLLEEAGYSTDKIMKILAQPCDSLLLECKWNDTVRDCSTIFRTIKTTYGFCCSFNYKGVADDDPSSMTNIYVTGVGSTYGLEVTLNVAEDQYVSALKPYYGIQVAIHEAYQYPDLVMASSTIFPGFKQSYGLSPKIVSSNDELRVINSENRGCLFYNEREMHWSGRYSFSSCINECRLRAIMTICECVPYYYPLENVTRFCTILDSKCLKSSAGYYSEFDEQTPERMTKSMRKCKCLPQCNEISYSYHTESHPSSEQM</sequence>
<dbReference type="GO" id="GO:0005886">
    <property type="term" value="C:plasma membrane"/>
    <property type="evidence" value="ECO:0007669"/>
    <property type="project" value="TreeGrafter"/>
</dbReference>
<proteinExistence type="inferred from homology"/>
<evidence type="ECO:0000256" key="12">
    <source>
        <dbReference type="RuleBase" id="RU000679"/>
    </source>
</evidence>
<keyword evidence="7" id="KW-0915">Sodium</keyword>
<keyword evidence="5 12" id="KW-0812">Transmembrane</keyword>
<evidence type="ECO:0000256" key="11">
    <source>
        <dbReference type="ARBA" id="ARBA00023303"/>
    </source>
</evidence>
<keyword evidence="10 12" id="KW-0739">Sodium transport</keyword>
<evidence type="ECO:0000256" key="13">
    <source>
        <dbReference type="SAM" id="Phobius"/>
    </source>
</evidence>
<dbReference type="AlphaFoldDB" id="A0A9P0BEZ7"/>
<evidence type="ECO:0000256" key="10">
    <source>
        <dbReference type="ARBA" id="ARBA00023201"/>
    </source>
</evidence>
<reference evidence="14" key="1">
    <citation type="submission" date="2021-12" db="EMBL/GenBank/DDBJ databases">
        <authorList>
            <person name="King R."/>
        </authorList>
    </citation>
    <scope>NUCLEOTIDE SEQUENCE</scope>
</reference>
<evidence type="ECO:0000256" key="3">
    <source>
        <dbReference type="ARBA" id="ARBA00022448"/>
    </source>
</evidence>
<evidence type="ECO:0000313" key="15">
    <source>
        <dbReference type="Proteomes" id="UP001154078"/>
    </source>
</evidence>
<organism evidence="14 15">
    <name type="scientific">Brassicogethes aeneus</name>
    <name type="common">Rape pollen beetle</name>
    <name type="synonym">Meligethes aeneus</name>
    <dbReference type="NCBI Taxonomy" id="1431903"/>
    <lineage>
        <taxon>Eukaryota</taxon>
        <taxon>Metazoa</taxon>
        <taxon>Ecdysozoa</taxon>
        <taxon>Arthropoda</taxon>
        <taxon>Hexapoda</taxon>
        <taxon>Insecta</taxon>
        <taxon>Pterygota</taxon>
        <taxon>Neoptera</taxon>
        <taxon>Endopterygota</taxon>
        <taxon>Coleoptera</taxon>
        <taxon>Polyphaga</taxon>
        <taxon>Cucujiformia</taxon>
        <taxon>Nitidulidae</taxon>
        <taxon>Meligethinae</taxon>
        <taxon>Brassicogethes</taxon>
    </lineage>
</organism>
<dbReference type="EMBL" id="OV121138">
    <property type="protein sequence ID" value="CAH0561298.1"/>
    <property type="molecule type" value="Genomic_DNA"/>
</dbReference>
<name>A0A9P0BEZ7_BRAAE</name>
<evidence type="ECO:0000256" key="2">
    <source>
        <dbReference type="ARBA" id="ARBA00007193"/>
    </source>
</evidence>
<evidence type="ECO:0000256" key="8">
    <source>
        <dbReference type="ARBA" id="ARBA00023065"/>
    </source>
</evidence>
<dbReference type="Gene3D" id="2.60.470.10">
    <property type="entry name" value="Acid-sensing ion channels like domains"/>
    <property type="match status" value="1"/>
</dbReference>
<keyword evidence="3 12" id="KW-0813">Transport</keyword>
<comment type="subcellular location">
    <subcellularLocation>
        <location evidence="1">Membrane</location>
        <topology evidence="1">Multi-pass membrane protein</topology>
    </subcellularLocation>
</comment>